<organism evidence="3 4">
    <name type="scientific">Ceratodon purpureus</name>
    <name type="common">Fire moss</name>
    <name type="synonym">Dicranum purpureum</name>
    <dbReference type="NCBI Taxonomy" id="3225"/>
    <lineage>
        <taxon>Eukaryota</taxon>
        <taxon>Viridiplantae</taxon>
        <taxon>Streptophyta</taxon>
        <taxon>Embryophyta</taxon>
        <taxon>Bryophyta</taxon>
        <taxon>Bryophytina</taxon>
        <taxon>Bryopsida</taxon>
        <taxon>Dicranidae</taxon>
        <taxon>Pseudoditrichales</taxon>
        <taxon>Ditrichaceae</taxon>
        <taxon>Ceratodon</taxon>
    </lineage>
</organism>
<dbReference type="AlphaFoldDB" id="A0A8T0G6G2"/>
<evidence type="ECO:0000256" key="2">
    <source>
        <dbReference type="SAM" id="SignalP"/>
    </source>
</evidence>
<feature type="transmembrane region" description="Helical" evidence="1">
    <location>
        <begin position="42"/>
        <end position="60"/>
    </location>
</feature>
<evidence type="ECO:0000313" key="4">
    <source>
        <dbReference type="Proteomes" id="UP000822688"/>
    </source>
</evidence>
<accession>A0A8T0G6G2</accession>
<comment type="caution">
    <text evidence="3">The sequence shown here is derived from an EMBL/GenBank/DDBJ whole genome shotgun (WGS) entry which is preliminary data.</text>
</comment>
<evidence type="ECO:0000313" key="3">
    <source>
        <dbReference type="EMBL" id="KAG0554521.1"/>
    </source>
</evidence>
<feature type="chain" id="PRO_5035845788" evidence="2">
    <location>
        <begin position="23"/>
        <end position="130"/>
    </location>
</feature>
<keyword evidence="1" id="KW-1133">Transmembrane helix</keyword>
<keyword evidence="1" id="KW-0812">Transmembrane</keyword>
<dbReference type="Proteomes" id="UP000822688">
    <property type="component" value="Chromosome 12"/>
</dbReference>
<proteinExistence type="predicted"/>
<name>A0A8T0G6G2_CERPU</name>
<feature type="signal peptide" evidence="2">
    <location>
        <begin position="1"/>
        <end position="22"/>
    </location>
</feature>
<gene>
    <name evidence="3" type="ORF">KC19_12G097500</name>
</gene>
<reference evidence="3" key="1">
    <citation type="submission" date="2020-06" db="EMBL/GenBank/DDBJ databases">
        <title>WGS assembly of Ceratodon purpureus strain R40.</title>
        <authorList>
            <person name="Carey S.B."/>
            <person name="Jenkins J."/>
            <person name="Shu S."/>
            <person name="Lovell J.T."/>
            <person name="Sreedasyam A."/>
            <person name="Maumus F."/>
            <person name="Tiley G.P."/>
            <person name="Fernandez-Pozo N."/>
            <person name="Barry K."/>
            <person name="Chen C."/>
            <person name="Wang M."/>
            <person name="Lipzen A."/>
            <person name="Daum C."/>
            <person name="Saski C.A."/>
            <person name="Payton A.C."/>
            <person name="Mcbreen J.C."/>
            <person name="Conrad R.E."/>
            <person name="Kollar L.M."/>
            <person name="Olsson S."/>
            <person name="Huttunen S."/>
            <person name="Landis J.B."/>
            <person name="Wickett N.J."/>
            <person name="Johnson M.G."/>
            <person name="Rensing S.A."/>
            <person name="Grimwood J."/>
            <person name="Schmutz J."/>
            <person name="Mcdaniel S.F."/>
        </authorList>
    </citation>
    <scope>NUCLEOTIDE SEQUENCE</scope>
    <source>
        <strain evidence="3">R40</strain>
    </source>
</reference>
<keyword evidence="1" id="KW-0472">Membrane</keyword>
<evidence type="ECO:0000256" key="1">
    <source>
        <dbReference type="SAM" id="Phobius"/>
    </source>
</evidence>
<protein>
    <submittedName>
        <fullName evidence="3">Uncharacterized protein</fullName>
    </submittedName>
</protein>
<dbReference type="EMBL" id="CM026433">
    <property type="protein sequence ID" value="KAG0554521.1"/>
    <property type="molecule type" value="Genomic_DNA"/>
</dbReference>
<keyword evidence="2" id="KW-0732">Signal</keyword>
<sequence length="130" mass="14600">MKGDLQFLWPCCLALMINGAHAGNRNEDFQSWTYADPSNWEIHFIVKTAAIALVLGLLILRGAYVVRRMFNYWSPVQEPNEGPNEEQVEEPAAEAEPALPLYPFVEGNDFDAVMARAPVPGRRNSPLGWL</sequence>
<keyword evidence="4" id="KW-1185">Reference proteome</keyword>